<dbReference type="EMBL" id="JAACJM010000260">
    <property type="protein sequence ID" value="KAF5334428.1"/>
    <property type="molecule type" value="Genomic_DNA"/>
</dbReference>
<keyword evidence="1" id="KW-0175">Coiled coil</keyword>
<accession>A0A8H5C3R0</accession>
<gene>
    <name evidence="2" type="ORF">D9758_017868</name>
</gene>
<sequence length="172" mass="19700">MAVVAYPWSNYYVSPLNLDCSEHAYAPSACYFPPVLPYYYPLNPYGQAFHSTLDYGLENGHYPTWDHGMALRNSYSEMEVSPFSAQGFRLVQKHLACEVVIKHLEAKYEAEKQKVDMVTQRLKDVEAESMMVKCEAWHAHKRIDELESELEALRASLRCGRDSVVNDELSGK</sequence>
<evidence type="ECO:0000313" key="2">
    <source>
        <dbReference type="EMBL" id="KAF5334428.1"/>
    </source>
</evidence>
<evidence type="ECO:0000256" key="1">
    <source>
        <dbReference type="SAM" id="Coils"/>
    </source>
</evidence>
<dbReference type="Proteomes" id="UP000559256">
    <property type="component" value="Unassembled WGS sequence"/>
</dbReference>
<feature type="coiled-coil region" evidence="1">
    <location>
        <begin position="101"/>
        <end position="163"/>
    </location>
</feature>
<comment type="caution">
    <text evidence="2">The sequence shown here is derived from an EMBL/GenBank/DDBJ whole genome shotgun (WGS) entry which is preliminary data.</text>
</comment>
<keyword evidence="3" id="KW-1185">Reference proteome</keyword>
<organism evidence="2 3">
    <name type="scientific">Tetrapyrgos nigripes</name>
    <dbReference type="NCBI Taxonomy" id="182062"/>
    <lineage>
        <taxon>Eukaryota</taxon>
        <taxon>Fungi</taxon>
        <taxon>Dikarya</taxon>
        <taxon>Basidiomycota</taxon>
        <taxon>Agaricomycotina</taxon>
        <taxon>Agaricomycetes</taxon>
        <taxon>Agaricomycetidae</taxon>
        <taxon>Agaricales</taxon>
        <taxon>Marasmiineae</taxon>
        <taxon>Marasmiaceae</taxon>
        <taxon>Tetrapyrgos</taxon>
    </lineage>
</organism>
<reference evidence="2 3" key="1">
    <citation type="journal article" date="2020" name="ISME J.">
        <title>Uncovering the hidden diversity of litter-decomposition mechanisms in mushroom-forming fungi.</title>
        <authorList>
            <person name="Floudas D."/>
            <person name="Bentzer J."/>
            <person name="Ahren D."/>
            <person name="Johansson T."/>
            <person name="Persson P."/>
            <person name="Tunlid A."/>
        </authorList>
    </citation>
    <scope>NUCLEOTIDE SEQUENCE [LARGE SCALE GENOMIC DNA]</scope>
    <source>
        <strain evidence="2 3">CBS 291.85</strain>
    </source>
</reference>
<name>A0A8H5C3R0_9AGAR</name>
<dbReference type="AlphaFoldDB" id="A0A8H5C3R0"/>
<proteinExistence type="predicted"/>
<evidence type="ECO:0000313" key="3">
    <source>
        <dbReference type="Proteomes" id="UP000559256"/>
    </source>
</evidence>
<protein>
    <submittedName>
        <fullName evidence="2">Uncharacterized protein</fullName>
    </submittedName>
</protein>